<dbReference type="Proteomes" id="UP000886751">
    <property type="component" value="Unassembled WGS sequence"/>
</dbReference>
<dbReference type="AlphaFoldDB" id="A0A9D1Y0E6"/>
<evidence type="ECO:0000313" key="2">
    <source>
        <dbReference type="Proteomes" id="UP000886751"/>
    </source>
</evidence>
<proteinExistence type="predicted"/>
<reference evidence="1" key="2">
    <citation type="submission" date="2021-04" db="EMBL/GenBank/DDBJ databases">
        <authorList>
            <person name="Gilroy R."/>
        </authorList>
    </citation>
    <scope>NUCLEOTIDE SEQUENCE</scope>
    <source>
        <strain evidence="1">ChiHecec2B26-7398</strain>
    </source>
</reference>
<organism evidence="1 2">
    <name type="scientific">Candidatus Gemmiger excrementipullorum</name>
    <dbReference type="NCBI Taxonomy" id="2838610"/>
    <lineage>
        <taxon>Bacteria</taxon>
        <taxon>Bacillati</taxon>
        <taxon>Bacillota</taxon>
        <taxon>Clostridia</taxon>
        <taxon>Eubacteriales</taxon>
        <taxon>Gemmiger</taxon>
    </lineage>
</organism>
<gene>
    <name evidence="1" type="ORF">H9846_02805</name>
</gene>
<sequence length="190" mass="19915">MPTGANSVSNVTAGKPKIGGSIYRAPLGTDVPTDATTALDAAFKCLGYVSEDGVTNAISIDSEDIKAWGGDTVLNPQTGKTDTFQAALLESLNVEALKAYFGDDNVTGTDIKTGLSVKCNSKELEPCVWVVDMIAVGNIPHRIVIPNAKPSEMDDIVYVDNEPVALGMTLTALPDDDGNTHYEYFGGSAG</sequence>
<dbReference type="InterPro" id="IPR058154">
    <property type="entry name" value="Bxb1_TTP-like"/>
</dbReference>
<dbReference type="EMBL" id="DXEI01000047">
    <property type="protein sequence ID" value="HIX94366.1"/>
    <property type="molecule type" value="Genomic_DNA"/>
</dbReference>
<name>A0A9D1Y0E6_9FIRM</name>
<accession>A0A9D1Y0E6</accession>
<evidence type="ECO:0000313" key="1">
    <source>
        <dbReference type="EMBL" id="HIX94366.1"/>
    </source>
</evidence>
<reference evidence="1" key="1">
    <citation type="journal article" date="2021" name="PeerJ">
        <title>Extensive microbial diversity within the chicken gut microbiome revealed by metagenomics and culture.</title>
        <authorList>
            <person name="Gilroy R."/>
            <person name="Ravi A."/>
            <person name="Getino M."/>
            <person name="Pursley I."/>
            <person name="Horton D.L."/>
            <person name="Alikhan N.F."/>
            <person name="Baker D."/>
            <person name="Gharbi K."/>
            <person name="Hall N."/>
            <person name="Watson M."/>
            <person name="Adriaenssens E.M."/>
            <person name="Foster-Nyarko E."/>
            <person name="Jarju S."/>
            <person name="Secka A."/>
            <person name="Antonio M."/>
            <person name="Oren A."/>
            <person name="Chaudhuri R.R."/>
            <person name="La Ragione R."/>
            <person name="Hildebrand F."/>
            <person name="Pallen M.J."/>
        </authorList>
    </citation>
    <scope>NUCLEOTIDE SEQUENCE</scope>
    <source>
        <strain evidence="1">ChiHecec2B26-7398</strain>
    </source>
</reference>
<dbReference type="Pfam" id="PF25681">
    <property type="entry name" value="Phage_TTP_17"/>
    <property type="match status" value="1"/>
</dbReference>
<protein>
    <submittedName>
        <fullName evidence="1">Phage tail protein</fullName>
    </submittedName>
</protein>
<comment type="caution">
    <text evidence="1">The sequence shown here is derived from an EMBL/GenBank/DDBJ whole genome shotgun (WGS) entry which is preliminary data.</text>
</comment>